<comment type="catalytic activity">
    <reaction evidence="1">
        <text>Endonucleolytic cleavage to 5'-phosphomonoester.</text>
        <dbReference type="EC" id="3.1.26.4"/>
    </reaction>
</comment>
<dbReference type="AlphaFoldDB" id="A0A2Z6RGE5"/>
<evidence type="ECO:0000313" key="11">
    <source>
        <dbReference type="Proteomes" id="UP000247702"/>
    </source>
</evidence>
<dbReference type="SUPFAM" id="SSF56219">
    <property type="entry name" value="DNase I-like"/>
    <property type="match status" value="1"/>
</dbReference>
<keyword evidence="6" id="KW-0255">Endonuclease</keyword>
<dbReference type="InterPro" id="IPR036397">
    <property type="entry name" value="RNaseH_sf"/>
</dbReference>
<sequence length="1247" mass="142967">MNVGGGPLDLKASFVPSEHANPHCQEITEQLDANSAMATAIDNFLARNRLIFEENCRNQIDNNNLHLQLKIATHNINGCNFLDNLYKLETLLQLMKVMDIDIITLSDTNLDKKKGHFINERLKTQQSNYKIIFGLKDSRKSKGSGTAIIINRKWEKHIRITDRISPYITRISLLFSKREIWIWAIYAVSQDKDDVLQVLGNKLQDIDHNAHTQNGHRTLHIVAGDFNKILDPTLDKVSSTTNGPIHKPSNFFRNIMRLGFKDTLREIEPTKQVFTYNYTNRRLQSRIDYIWISHCQDMSVTAHHNLKAKDITNSNHTIVITELYVGDFLLQNRKHTRMRPTPPVFHAPNNDDQTAGIEPEQDYLIIRDRIDTLWDNILATIHVSMDISLPMKKRSSQHNYHKCDTDLVTENKIRRHTAKVKALISHVSILSCDERIKYSALNKKSWRRKIVQYNNDYKPKIYHSHITDNSHILSEENIFSTDWIVKARSAIKHRSRIDASYSCLRKAEHINAKIEQKFDTFQANQTKIINNSLNRYKSMITIDRIVTTNIEGESHLETNPDNIKRIAKEHLGKTTRACNTSYDRLDDFWTNIYQPKQHWTQHFADINEPITLDEWLNILKEVNSSFAVGLLGISYNLIKKFPEEIHLVIINFILKGLNFCKLKGEDTSIPLKIFNDIIEDAKANKKLLYAATQDLKKAYDSLPLASLRMALLQIDIPTNIVNWIIDLFKHRSMRIITEFRLTNRITASDSIDQGDAISLLLWKIFYDLLLVALAQDESNRYTLQVDWPQDLNCMTTQSRSITILVMAYMDDTVFTNSSLTALQRSIDLAATFYTINNIFINGKKTGFLVINDDSPKDQISITIGTDRILVSPTEHEIRYLGCYFGSRRTTLHLKKRLSLAINDFVLLTRFKILSVGHIVYLVNRVLILKLLYVGQLATLSENEWNSLFTPVLKLIKQKLGLASSFPTSALFHLDIILEEGQLIHNEWKEILTIGVDNHSSTWEHALFTNSPATDLELSAHARNTPAIPNTPLRHALIRFNETITNNIAGETLNFYTDGSLQQGPINNTLSHYAADNITSDMGAGVYLEMQNNTVLTTSARVAFWPSSTRAELVAIFLALLVTLSDTAVKIHTDNQCAISAINNWDDPCTRTRMKQPNALVIMKIKMVCKEKQLNLELVKVKGHDGNEGNETADRLAKEGLNSDNIFDSRIDFTNHDIRFFPAFKDIPIETNLRRFILRIFNTFDATE</sequence>
<keyword evidence="11" id="KW-1185">Reference proteome</keyword>
<organism evidence="10 11">
    <name type="scientific">Rhizophagus clarus</name>
    <dbReference type="NCBI Taxonomy" id="94130"/>
    <lineage>
        <taxon>Eukaryota</taxon>
        <taxon>Fungi</taxon>
        <taxon>Fungi incertae sedis</taxon>
        <taxon>Mucoromycota</taxon>
        <taxon>Glomeromycotina</taxon>
        <taxon>Glomeromycetes</taxon>
        <taxon>Glomerales</taxon>
        <taxon>Glomeraceae</taxon>
        <taxon>Rhizophagus</taxon>
    </lineage>
</organism>
<dbReference type="GO" id="GO:0004523">
    <property type="term" value="F:RNA-DNA hybrid ribonuclease activity"/>
    <property type="evidence" value="ECO:0007669"/>
    <property type="project" value="UniProtKB-EC"/>
</dbReference>
<feature type="domain" description="RNase H type-1" evidence="9">
    <location>
        <begin position="1048"/>
        <end position="1201"/>
    </location>
</feature>
<comment type="caution">
    <text evidence="10">The sequence shown here is derived from an EMBL/GenBank/DDBJ whole genome shotgun (WGS) entry which is preliminary data.</text>
</comment>
<evidence type="ECO:0000256" key="5">
    <source>
        <dbReference type="ARBA" id="ARBA00022723"/>
    </source>
</evidence>
<dbReference type="InterPro" id="IPR000477">
    <property type="entry name" value="RT_dom"/>
</dbReference>
<feature type="domain" description="Reverse transcriptase" evidence="8">
    <location>
        <begin position="547"/>
        <end position="863"/>
    </location>
</feature>
<dbReference type="GO" id="GO:0046872">
    <property type="term" value="F:metal ion binding"/>
    <property type="evidence" value="ECO:0007669"/>
    <property type="project" value="UniProtKB-KW"/>
</dbReference>
<evidence type="ECO:0000256" key="4">
    <source>
        <dbReference type="ARBA" id="ARBA00022722"/>
    </source>
</evidence>
<dbReference type="PANTHER" id="PTHR10642:SF26">
    <property type="entry name" value="RIBONUCLEASE H1"/>
    <property type="match status" value="1"/>
</dbReference>
<dbReference type="GO" id="GO:0043137">
    <property type="term" value="P:DNA replication, removal of RNA primer"/>
    <property type="evidence" value="ECO:0007669"/>
    <property type="project" value="TreeGrafter"/>
</dbReference>
<evidence type="ECO:0000256" key="2">
    <source>
        <dbReference type="ARBA" id="ARBA00005300"/>
    </source>
</evidence>
<evidence type="ECO:0000256" key="6">
    <source>
        <dbReference type="ARBA" id="ARBA00022759"/>
    </source>
</evidence>
<protein>
    <recommendedName>
        <fullName evidence="3">ribonuclease H</fullName>
        <ecNumber evidence="3">3.1.26.4</ecNumber>
    </recommendedName>
</protein>
<gene>
    <name evidence="10" type="ORF">RclHR1_02660002</name>
</gene>
<keyword evidence="5" id="KW-0479">Metal-binding</keyword>
<evidence type="ECO:0000313" key="10">
    <source>
        <dbReference type="EMBL" id="GBB95981.1"/>
    </source>
</evidence>
<evidence type="ECO:0000256" key="1">
    <source>
        <dbReference type="ARBA" id="ARBA00000077"/>
    </source>
</evidence>
<dbReference type="InterPro" id="IPR036691">
    <property type="entry name" value="Endo/exonu/phosph_ase_sf"/>
</dbReference>
<dbReference type="InterPro" id="IPR012337">
    <property type="entry name" value="RNaseH-like_sf"/>
</dbReference>
<evidence type="ECO:0000256" key="7">
    <source>
        <dbReference type="ARBA" id="ARBA00022801"/>
    </source>
</evidence>
<accession>A0A2Z6RGE5</accession>
<dbReference type="InterPro" id="IPR002156">
    <property type="entry name" value="RNaseH_domain"/>
</dbReference>
<dbReference type="Pfam" id="PF03372">
    <property type="entry name" value="Exo_endo_phos"/>
    <property type="match status" value="1"/>
</dbReference>
<dbReference type="EMBL" id="BEXD01001846">
    <property type="protein sequence ID" value="GBB95981.1"/>
    <property type="molecule type" value="Genomic_DNA"/>
</dbReference>
<dbReference type="Pfam" id="PF00075">
    <property type="entry name" value="RNase_H"/>
    <property type="match status" value="1"/>
</dbReference>
<evidence type="ECO:0000259" key="8">
    <source>
        <dbReference type="PROSITE" id="PS50878"/>
    </source>
</evidence>
<dbReference type="Proteomes" id="UP000247702">
    <property type="component" value="Unassembled WGS sequence"/>
</dbReference>
<dbReference type="InterPro" id="IPR005135">
    <property type="entry name" value="Endo/exonuclease/phosphatase"/>
</dbReference>
<dbReference type="GO" id="GO:0003676">
    <property type="term" value="F:nucleic acid binding"/>
    <property type="evidence" value="ECO:0007669"/>
    <property type="project" value="InterPro"/>
</dbReference>
<dbReference type="InterPro" id="IPR050092">
    <property type="entry name" value="RNase_H"/>
</dbReference>
<proteinExistence type="inferred from homology"/>
<dbReference type="PANTHER" id="PTHR10642">
    <property type="entry name" value="RIBONUCLEASE H1"/>
    <property type="match status" value="1"/>
</dbReference>
<dbReference type="Gene3D" id="3.60.10.10">
    <property type="entry name" value="Endonuclease/exonuclease/phosphatase"/>
    <property type="match status" value="1"/>
</dbReference>
<dbReference type="PROSITE" id="PS50879">
    <property type="entry name" value="RNASE_H_1"/>
    <property type="match status" value="1"/>
</dbReference>
<dbReference type="EC" id="3.1.26.4" evidence="3"/>
<dbReference type="Gene3D" id="3.30.420.10">
    <property type="entry name" value="Ribonuclease H-like superfamily/Ribonuclease H"/>
    <property type="match status" value="1"/>
</dbReference>
<dbReference type="PROSITE" id="PS50878">
    <property type="entry name" value="RT_POL"/>
    <property type="match status" value="1"/>
</dbReference>
<comment type="similarity">
    <text evidence="2">Belongs to the RNase H family.</text>
</comment>
<keyword evidence="4" id="KW-0540">Nuclease</keyword>
<dbReference type="SUPFAM" id="SSF53098">
    <property type="entry name" value="Ribonuclease H-like"/>
    <property type="match status" value="1"/>
</dbReference>
<reference evidence="10 11" key="1">
    <citation type="submission" date="2017-11" db="EMBL/GenBank/DDBJ databases">
        <title>The genome of Rhizophagus clarus HR1 reveals common genetic basis of auxotrophy among arbuscular mycorrhizal fungi.</title>
        <authorList>
            <person name="Kobayashi Y."/>
        </authorList>
    </citation>
    <scope>NUCLEOTIDE SEQUENCE [LARGE SCALE GENOMIC DNA]</scope>
    <source>
        <strain evidence="10 11">HR1</strain>
    </source>
</reference>
<keyword evidence="7" id="KW-0378">Hydrolase</keyword>
<name>A0A2Z6RGE5_9GLOM</name>
<evidence type="ECO:0000259" key="9">
    <source>
        <dbReference type="PROSITE" id="PS50879"/>
    </source>
</evidence>
<evidence type="ECO:0000256" key="3">
    <source>
        <dbReference type="ARBA" id="ARBA00012180"/>
    </source>
</evidence>
<dbReference type="Pfam" id="PF00078">
    <property type="entry name" value="RVT_1"/>
    <property type="match status" value="1"/>
</dbReference>